<name>A0A2U3KZN5_9FIRM</name>
<dbReference type="InterPro" id="IPR023193">
    <property type="entry name" value="EPSP_synthase_CS"/>
</dbReference>
<evidence type="ECO:0000256" key="3">
    <source>
        <dbReference type="ARBA" id="ARBA00009948"/>
    </source>
</evidence>
<keyword evidence="7 9" id="KW-0057">Aromatic amino acid biosynthesis</keyword>
<comment type="similarity">
    <text evidence="3 9">Belongs to the EPSP synthase family.</text>
</comment>
<dbReference type="InterPro" id="IPR013792">
    <property type="entry name" value="RNA3'P_cycl/enolpyr_Trfase_a/b"/>
</dbReference>
<dbReference type="GO" id="GO:0005737">
    <property type="term" value="C:cytoplasm"/>
    <property type="evidence" value="ECO:0007669"/>
    <property type="project" value="UniProtKB-SubCell"/>
</dbReference>
<evidence type="ECO:0000259" key="10">
    <source>
        <dbReference type="Pfam" id="PF00275"/>
    </source>
</evidence>
<dbReference type="FunFam" id="3.65.10.10:FF:000005">
    <property type="entry name" value="3-phosphoshikimate 1-carboxyvinyltransferase"/>
    <property type="match status" value="1"/>
</dbReference>
<feature type="binding site" evidence="9">
    <location>
        <position position="27"/>
    </location>
    <ligand>
        <name>3-phosphoshikimate</name>
        <dbReference type="ChEBI" id="CHEBI:145989"/>
    </ligand>
</feature>
<dbReference type="Pfam" id="PF00275">
    <property type="entry name" value="EPSP_synthase"/>
    <property type="match status" value="1"/>
</dbReference>
<organism evidence="11 12">
    <name type="scientific">Candidatus Desulfosporosinus infrequens</name>
    <dbReference type="NCBI Taxonomy" id="2043169"/>
    <lineage>
        <taxon>Bacteria</taxon>
        <taxon>Bacillati</taxon>
        <taxon>Bacillota</taxon>
        <taxon>Clostridia</taxon>
        <taxon>Eubacteriales</taxon>
        <taxon>Desulfitobacteriaceae</taxon>
        <taxon>Desulfosporosinus</taxon>
    </lineage>
</organism>
<evidence type="ECO:0000256" key="7">
    <source>
        <dbReference type="ARBA" id="ARBA00023141"/>
    </source>
</evidence>
<evidence type="ECO:0000313" key="12">
    <source>
        <dbReference type="Proteomes" id="UP000238916"/>
    </source>
</evidence>
<evidence type="ECO:0000313" key="11">
    <source>
        <dbReference type="EMBL" id="SPF45088.1"/>
    </source>
</evidence>
<feature type="binding site" evidence="9">
    <location>
        <position position="388"/>
    </location>
    <ligand>
        <name>phosphoenolpyruvate</name>
        <dbReference type="ChEBI" id="CHEBI:58702"/>
    </ligand>
</feature>
<dbReference type="GO" id="GO:0009073">
    <property type="term" value="P:aromatic amino acid family biosynthetic process"/>
    <property type="evidence" value="ECO:0007669"/>
    <property type="project" value="UniProtKB-KW"/>
</dbReference>
<dbReference type="GO" id="GO:0003866">
    <property type="term" value="F:3-phosphoshikimate 1-carboxyvinyltransferase activity"/>
    <property type="evidence" value="ECO:0007669"/>
    <property type="project" value="UniProtKB-UniRule"/>
</dbReference>
<dbReference type="PROSITE" id="PS00885">
    <property type="entry name" value="EPSP_SYNTHASE_2"/>
    <property type="match status" value="1"/>
</dbReference>
<comment type="function">
    <text evidence="1 9">Catalyzes the transfer of the enolpyruvyl moiety of phosphoenolpyruvate (PEP) to the 5-hydroxyl of shikimate-3-phosphate (S3P) to produce enolpyruvyl shikimate-3-phosphate and inorganic phosphate.</text>
</comment>
<evidence type="ECO:0000256" key="4">
    <source>
        <dbReference type="ARBA" id="ARBA00022490"/>
    </source>
</evidence>
<comment type="subcellular location">
    <subcellularLocation>
        <location evidence="9">Cytoplasm</location>
    </subcellularLocation>
</comment>
<feature type="binding site" evidence="9">
    <location>
        <position position="22"/>
    </location>
    <ligand>
        <name>3-phosphoshikimate</name>
        <dbReference type="ChEBI" id="CHEBI:145989"/>
    </ligand>
</feature>
<evidence type="ECO:0000256" key="1">
    <source>
        <dbReference type="ARBA" id="ARBA00002174"/>
    </source>
</evidence>
<dbReference type="PANTHER" id="PTHR21090:SF5">
    <property type="entry name" value="PENTAFUNCTIONAL AROM POLYPEPTIDE"/>
    <property type="match status" value="1"/>
</dbReference>
<comment type="catalytic activity">
    <reaction evidence="8">
        <text>3-phosphoshikimate + phosphoenolpyruvate = 5-O-(1-carboxyvinyl)-3-phosphoshikimate + phosphate</text>
        <dbReference type="Rhea" id="RHEA:21256"/>
        <dbReference type="ChEBI" id="CHEBI:43474"/>
        <dbReference type="ChEBI" id="CHEBI:57701"/>
        <dbReference type="ChEBI" id="CHEBI:58702"/>
        <dbReference type="ChEBI" id="CHEBI:145989"/>
        <dbReference type="EC" id="2.5.1.19"/>
    </reaction>
    <physiologicalReaction direction="left-to-right" evidence="8">
        <dbReference type="Rhea" id="RHEA:21257"/>
    </physiologicalReaction>
</comment>
<dbReference type="SUPFAM" id="SSF55205">
    <property type="entry name" value="EPT/RTPC-like"/>
    <property type="match status" value="1"/>
</dbReference>
<dbReference type="HAMAP" id="MF_00210">
    <property type="entry name" value="EPSP_synth"/>
    <property type="match status" value="1"/>
</dbReference>
<sequence length="428" mass="45410">MRGVFIKPVSGVKGEIRVPGDKSISHRAALLGGMAHGETHVSNFLLGQDCLSTLQCLKQLGVAWERQGTEVWIRGEGMEAWQEPTDVLDAGNSGTTSRLMLGALAGSPFSVTFTGDESLRSRPMRRVTDPLKQMGAQIMGRQGGNLFPLTMSGGQLQGQAFRTVVASAQVKSAIILAGVRANGETKVEEPALSRDHTERMLRGFGIEVLSDKTEVRVKGGGRLIGQDVSVPGDISSAAFFLILGSLVGRGELILPNVGVNPTRTGILDALRAMGADIELLDVSEVCGEPRATLRVRPARLKGIEIGGDMIPRLIDEIPILAVAACLAEGETVIRDAAELRVKETDRIRSVAEGLTALGAKVEELPDGLRIQGQPSLRGGQASSLGDHRLAMAWAIAGMLSKEGVSVEDLEAADVSYPDFLAVLEKVAQ</sequence>
<feature type="binding site" evidence="9">
    <location>
        <position position="167"/>
    </location>
    <ligand>
        <name>3-phosphoshikimate</name>
        <dbReference type="ChEBI" id="CHEBI:145989"/>
    </ligand>
</feature>
<comment type="caution">
    <text evidence="9">Lacks conserved residue(s) required for the propagation of feature annotation.</text>
</comment>
<dbReference type="PROSITE" id="PS00104">
    <property type="entry name" value="EPSP_SYNTHASE_1"/>
    <property type="match status" value="1"/>
</dbReference>
<evidence type="ECO:0000256" key="2">
    <source>
        <dbReference type="ARBA" id="ARBA00004811"/>
    </source>
</evidence>
<dbReference type="NCBIfam" id="TIGR01356">
    <property type="entry name" value="aroA"/>
    <property type="match status" value="1"/>
</dbReference>
<feature type="binding site" evidence="9">
    <location>
        <position position="169"/>
    </location>
    <ligand>
        <name>phosphoenolpyruvate</name>
        <dbReference type="ChEBI" id="CHEBI:58702"/>
    </ligand>
</feature>
<feature type="binding site" evidence="9">
    <location>
        <position position="169"/>
    </location>
    <ligand>
        <name>3-phosphoshikimate</name>
        <dbReference type="ChEBI" id="CHEBI:145989"/>
    </ligand>
</feature>
<dbReference type="EC" id="2.5.1.19" evidence="9"/>
<dbReference type="GO" id="GO:0008652">
    <property type="term" value="P:amino acid biosynthetic process"/>
    <property type="evidence" value="ECO:0007669"/>
    <property type="project" value="UniProtKB-KW"/>
</dbReference>
<feature type="binding site" evidence="9">
    <location>
        <position position="122"/>
    </location>
    <ligand>
        <name>phosphoenolpyruvate</name>
        <dbReference type="ChEBI" id="CHEBI:58702"/>
    </ligand>
</feature>
<reference evidence="12" key="1">
    <citation type="submission" date="2018-02" db="EMBL/GenBank/DDBJ databases">
        <authorList>
            <person name="Hausmann B."/>
        </authorList>
    </citation>
    <scope>NUCLEOTIDE SEQUENCE [LARGE SCALE GENOMIC DNA]</scope>
    <source>
        <strain evidence="12">Peat soil MAG SbF1</strain>
    </source>
</reference>
<feature type="domain" description="Enolpyruvate transferase" evidence="10">
    <location>
        <begin position="7"/>
        <end position="423"/>
    </location>
</feature>
<dbReference type="FunFam" id="3.65.10.10:FF:000006">
    <property type="entry name" value="3-phosphoshikimate 1-carboxyvinyltransferase"/>
    <property type="match status" value="1"/>
</dbReference>
<comment type="pathway">
    <text evidence="2 9">Metabolic intermediate biosynthesis; chorismate biosynthesis; chorismate from D-erythrose 4-phosphate and phosphoenolpyruvate: step 6/7.</text>
</comment>
<dbReference type="InterPro" id="IPR006264">
    <property type="entry name" value="EPSP_synthase"/>
</dbReference>
<feature type="active site" description="Proton acceptor" evidence="9">
    <location>
        <position position="315"/>
    </location>
</feature>
<feature type="binding site" evidence="9">
    <location>
        <position position="22"/>
    </location>
    <ligand>
        <name>phosphoenolpyruvate</name>
        <dbReference type="ChEBI" id="CHEBI:58702"/>
    </ligand>
</feature>
<comment type="subunit">
    <text evidence="9">Monomer.</text>
</comment>
<keyword evidence="6 9" id="KW-0808">Transferase</keyword>
<dbReference type="InterPro" id="IPR036968">
    <property type="entry name" value="Enolpyruvate_Tfrase_sf"/>
</dbReference>
<evidence type="ECO:0000256" key="8">
    <source>
        <dbReference type="ARBA" id="ARBA00044633"/>
    </source>
</evidence>
<feature type="binding site" evidence="9">
    <location>
        <position position="315"/>
    </location>
    <ligand>
        <name>3-phosphoshikimate</name>
        <dbReference type="ChEBI" id="CHEBI:145989"/>
    </ligand>
</feature>
<feature type="binding site" evidence="9">
    <location>
        <position position="94"/>
    </location>
    <ligand>
        <name>phosphoenolpyruvate</name>
        <dbReference type="ChEBI" id="CHEBI:58702"/>
    </ligand>
</feature>
<dbReference type="Gene3D" id="3.65.10.10">
    <property type="entry name" value="Enolpyruvate transferase domain"/>
    <property type="match status" value="2"/>
</dbReference>
<feature type="binding site" evidence="9">
    <location>
        <position position="23"/>
    </location>
    <ligand>
        <name>3-phosphoshikimate</name>
        <dbReference type="ChEBI" id="CHEBI:145989"/>
    </ligand>
</feature>
<dbReference type="OrthoDB" id="9809920at2"/>
<dbReference type="PIRSF" id="PIRSF000505">
    <property type="entry name" value="EPSPS"/>
    <property type="match status" value="1"/>
</dbReference>
<dbReference type="GO" id="GO:0009423">
    <property type="term" value="P:chorismate biosynthetic process"/>
    <property type="evidence" value="ECO:0007669"/>
    <property type="project" value="UniProtKB-UniRule"/>
</dbReference>
<dbReference type="EMBL" id="OMOF01000246">
    <property type="protein sequence ID" value="SPF45088.1"/>
    <property type="molecule type" value="Genomic_DNA"/>
</dbReference>
<keyword evidence="5 9" id="KW-0028">Amino-acid biosynthesis</keyword>
<feature type="binding site" evidence="9">
    <location>
        <position position="342"/>
    </location>
    <ligand>
        <name>3-phosphoshikimate</name>
        <dbReference type="ChEBI" id="CHEBI:145989"/>
    </ligand>
</feature>
<protein>
    <recommendedName>
        <fullName evidence="9">3-phosphoshikimate 1-carboxyvinyltransferase</fullName>
        <ecNumber evidence="9">2.5.1.19</ecNumber>
    </recommendedName>
    <alternativeName>
        <fullName evidence="9">5-enolpyruvylshikimate-3-phosphate synthase</fullName>
        <shortName evidence="9">EPSP synthase</shortName>
        <shortName evidence="9">EPSPS</shortName>
    </alternativeName>
</protein>
<evidence type="ECO:0000256" key="9">
    <source>
        <dbReference type="HAMAP-Rule" id="MF_00210"/>
    </source>
</evidence>
<evidence type="ECO:0000256" key="5">
    <source>
        <dbReference type="ARBA" id="ARBA00022605"/>
    </source>
</evidence>
<dbReference type="CDD" id="cd01556">
    <property type="entry name" value="EPSP_synthase"/>
    <property type="match status" value="1"/>
</dbReference>
<accession>A0A2U3KZN5</accession>
<feature type="binding site" evidence="9">
    <location>
        <position position="346"/>
    </location>
    <ligand>
        <name>phosphoenolpyruvate</name>
        <dbReference type="ChEBI" id="CHEBI:58702"/>
    </ligand>
</feature>
<keyword evidence="4 9" id="KW-0963">Cytoplasm</keyword>
<evidence type="ECO:0000256" key="6">
    <source>
        <dbReference type="ARBA" id="ARBA00022679"/>
    </source>
</evidence>
<gene>
    <name evidence="9 11" type="primary">aroA</name>
    <name evidence="11" type="ORF">SBF1_320015</name>
</gene>
<dbReference type="InterPro" id="IPR001986">
    <property type="entry name" value="Enolpyruvate_Tfrase_dom"/>
</dbReference>
<proteinExistence type="inferred from homology"/>
<dbReference type="UniPathway" id="UPA00053">
    <property type="reaction ID" value="UER00089"/>
</dbReference>
<dbReference type="Proteomes" id="UP000238916">
    <property type="component" value="Unassembled WGS sequence"/>
</dbReference>
<dbReference type="AlphaFoldDB" id="A0A2U3KZN5"/>
<dbReference type="PANTHER" id="PTHR21090">
    <property type="entry name" value="AROM/DEHYDROQUINATE SYNTHASE"/>
    <property type="match status" value="1"/>
</dbReference>